<evidence type="ECO:0000256" key="1">
    <source>
        <dbReference type="SAM" id="Phobius"/>
    </source>
</evidence>
<feature type="transmembrane region" description="Helical" evidence="1">
    <location>
        <begin position="39"/>
        <end position="56"/>
    </location>
</feature>
<keyword evidence="1" id="KW-1133">Transmembrane helix</keyword>
<feature type="transmembrane region" description="Helical" evidence="1">
    <location>
        <begin position="185"/>
        <end position="205"/>
    </location>
</feature>
<evidence type="ECO:0000313" key="3">
    <source>
        <dbReference type="Proteomes" id="UP001183006"/>
    </source>
</evidence>
<accession>A0AA51UH57</accession>
<evidence type="ECO:0000313" key="2">
    <source>
        <dbReference type="EMBL" id="WMW23172.1"/>
    </source>
</evidence>
<feature type="transmembrane region" description="Helical" evidence="1">
    <location>
        <begin position="151"/>
        <end position="173"/>
    </location>
</feature>
<proteinExistence type="predicted"/>
<keyword evidence="1" id="KW-0812">Transmembrane</keyword>
<dbReference type="GeneID" id="84229456"/>
<keyword evidence="1" id="KW-0472">Membrane</keyword>
<sequence>MSTGLLLNATICFAITISSFAFAWVLSQSDSQHNNKSRPALWSLITLWALVGLTYLPTTIRMIAAYMGNQQLDLTMYYIAALPFSFVAVPLVFFILYIIVGDQRISGYTSLLFVLFGATYLTLFYSSGVIGPTITPLTSLFTINSDIAINIYLIGLFVIPTAMIIGLLFLIFLQRMPKRLRYRTALPLVAISFVFDFMLTDMITLDDTMQLAARIFVLIGTVQAFLAYFPPMTLQEKLGIKKYEYILYETDEEEDYDEDDVEETYINV</sequence>
<organism evidence="2 3">
    <name type="scientific">Methanolobus mangrovi</name>
    <dbReference type="NCBI Taxonomy" id="3072977"/>
    <lineage>
        <taxon>Archaea</taxon>
        <taxon>Methanobacteriati</taxon>
        <taxon>Methanobacteriota</taxon>
        <taxon>Stenosarchaea group</taxon>
        <taxon>Methanomicrobia</taxon>
        <taxon>Methanosarcinales</taxon>
        <taxon>Methanosarcinaceae</taxon>
        <taxon>Methanolobus</taxon>
    </lineage>
</organism>
<name>A0AA51UH57_9EURY</name>
<reference evidence="2" key="1">
    <citation type="submission" date="2023-08" db="EMBL/GenBank/DDBJ databases">
        <title>Methanolobus mangrovi sp. nov. and Methanolobus sediminis sp. nov, two novel methylotrophic methanogens isolated from mangrove sediments in China.</title>
        <authorList>
            <person name="Zhou J."/>
        </authorList>
    </citation>
    <scope>NUCLEOTIDE SEQUENCE</scope>
    <source>
        <strain evidence="2">FTZ2</strain>
    </source>
</reference>
<feature type="transmembrane region" description="Helical" evidence="1">
    <location>
        <begin position="211"/>
        <end position="229"/>
    </location>
</feature>
<protein>
    <submittedName>
        <fullName evidence="2">Uncharacterized protein</fullName>
    </submittedName>
</protein>
<keyword evidence="3" id="KW-1185">Reference proteome</keyword>
<dbReference type="EMBL" id="CP133594">
    <property type="protein sequence ID" value="WMW23172.1"/>
    <property type="molecule type" value="Genomic_DNA"/>
</dbReference>
<feature type="transmembrane region" description="Helical" evidence="1">
    <location>
        <begin position="76"/>
        <end position="99"/>
    </location>
</feature>
<dbReference type="Proteomes" id="UP001183006">
    <property type="component" value="Chromosome"/>
</dbReference>
<dbReference type="RefSeq" id="WP_309309288.1">
    <property type="nucleotide sequence ID" value="NZ_CP133594.1"/>
</dbReference>
<dbReference type="AlphaFoldDB" id="A0AA51UH57"/>
<feature type="transmembrane region" description="Helical" evidence="1">
    <location>
        <begin position="111"/>
        <end position="131"/>
    </location>
</feature>
<gene>
    <name evidence="2" type="ORF">RE476_04905</name>
</gene>
<dbReference type="KEGG" id="mmav:RE476_04905"/>
<feature type="transmembrane region" description="Helical" evidence="1">
    <location>
        <begin position="6"/>
        <end position="27"/>
    </location>
</feature>